<accession>A0AAV4V207</accession>
<keyword evidence="1" id="KW-0548">Nucleotidyltransferase</keyword>
<keyword evidence="2" id="KW-1185">Reference proteome</keyword>
<dbReference type="AlphaFoldDB" id="A0AAV4V207"/>
<name>A0AAV4V207_CAEEX</name>
<keyword evidence="1" id="KW-0808">Transferase</keyword>
<dbReference type="GO" id="GO:0003964">
    <property type="term" value="F:RNA-directed DNA polymerase activity"/>
    <property type="evidence" value="ECO:0007669"/>
    <property type="project" value="UniProtKB-KW"/>
</dbReference>
<evidence type="ECO:0000313" key="1">
    <source>
        <dbReference type="EMBL" id="GIY63873.1"/>
    </source>
</evidence>
<sequence length="122" mass="14695">MLFSLFLLEEKRRCKVGIFADDVVLWHSDIKTIEADINFPLKYVSDFAEEHKLTFLILPNRQLVFYITTRHIYNYQPTIIMKGQALPYEKHTKYLGFTKDEEFLSSRHIKFWEAEVGRRQMF</sequence>
<protein>
    <submittedName>
        <fullName evidence="1">RNA-directed DNA polymerase from transposon BS</fullName>
    </submittedName>
</protein>
<gene>
    <name evidence="1" type="primary">RTase_42</name>
    <name evidence="1" type="ORF">CEXT_4311</name>
</gene>
<dbReference type="Proteomes" id="UP001054945">
    <property type="component" value="Unassembled WGS sequence"/>
</dbReference>
<evidence type="ECO:0000313" key="2">
    <source>
        <dbReference type="Proteomes" id="UP001054945"/>
    </source>
</evidence>
<organism evidence="1 2">
    <name type="scientific">Caerostris extrusa</name>
    <name type="common">Bark spider</name>
    <name type="synonym">Caerostris bankana</name>
    <dbReference type="NCBI Taxonomy" id="172846"/>
    <lineage>
        <taxon>Eukaryota</taxon>
        <taxon>Metazoa</taxon>
        <taxon>Ecdysozoa</taxon>
        <taxon>Arthropoda</taxon>
        <taxon>Chelicerata</taxon>
        <taxon>Arachnida</taxon>
        <taxon>Araneae</taxon>
        <taxon>Araneomorphae</taxon>
        <taxon>Entelegynae</taxon>
        <taxon>Araneoidea</taxon>
        <taxon>Araneidae</taxon>
        <taxon>Caerostris</taxon>
    </lineage>
</organism>
<reference evidence="1 2" key="1">
    <citation type="submission" date="2021-06" db="EMBL/GenBank/DDBJ databases">
        <title>Caerostris extrusa draft genome.</title>
        <authorList>
            <person name="Kono N."/>
            <person name="Arakawa K."/>
        </authorList>
    </citation>
    <scope>NUCLEOTIDE SEQUENCE [LARGE SCALE GENOMIC DNA]</scope>
</reference>
<keyword evidence="1" id="KW-0695">RNA-directed DNA polymerase</keyword>
<proteinExistence type="predicted"/>
<comment type="caution">
    <text evidence="1">The sequence shown here is derived from an EMBL/GenBank/DDBJ whole genome shotgun (WGS) entry which is preliminary data.</text>
</comment>
<dbReference type="EMBL" id="BPLR01013795">
    <property type="protein sequence ID" value="GIY63873.1"/>
    <property type="molecule type" value="Genomic_DNA"/>
</dbReference>